<dbReference type="AlphaFoldDB" id="A0A263D289"/>
<dbReference type="EMBL" id="NKYE01000007">
    <property type="protein sequence ID" value="OZM72582.1"/>
    <property type="molecule type" value="Genomic_DNA"/>
</dbReference>
<proteinExistence type="predicted"/>
<dbReference type="RefSeq" id="WP_094863059.1">
    <property type="nucleotide sequence ID" value="NZ_NKYE01000007.1"/>
</dbReference>
<dbReference type="InParanoid" id="A0A263D289"/>
<name>A0A263D289_9PSEU</name>
<dbReference type="Proteomes" id="UP000242444">
    <property type="component" value="Unassembled WGS sequence"/>
</dbReference>
<evidence type="ECO:0000313" key="2">
    <source>
        <dbReference type="Proteomes" id="UP000242444"/>
    </source>
</evidence>
<protein>
    <submittedName>
        <fullName evidence="1">Uncharacterized protein</fullName>
    </submittedName>
</protein>
<sequence>MNETDAALLNRVRRLHRTLTQRTVLLTHVRSEVDVYAEGLRDLGGELHRLGADLLARVAELDAQPPGDMDPSPRIAALAGRLVTLSQPPYDG</sequence>
<dbReference type="OrthoDB" id="3642665at2"/>
<evidence type="ECO:0000313" key="1">
    <source>
        <dbReference type="EMBL" id="OZM72582.1"/>
    </source>
</evidence>
<accession>A0A263D289</accession>
<keyword evidence="2" id="KW-1185">Reference proteome</keyword>
<gene>
    <name evidence="1" type="ORF">CFN78_13115</name>
</gene>
<comment type="caution">
    <text evidence="1">The sequence shown here is derived from an EMBL/GenBank/DDBJ whole genome shotgun (WGS) entry which is preliminary data.</text>
</comment>
<organism evidence="1 2">
    <name type="scientific">Amycolatopsis antarctica</name>
    <dbReference type="NCBI Taxonomy" id="1854586"/>
    <lineage>
        <taxon>Bacteria</taxon>
        <taxon>Bacillati</taxon>
        <taxon>Actinomycetota</taxon>
        <taxon>Actinomycetes</taxon>
        <taxon>Pseudonocardiales</taxon>
        <taxon>Pseudonocardiaceae</taxon>
        <taxon>Amycolatopsis</taxon>
    </lineage>
</organism>
<reference evidence="1 2" key="1">
    <citation type="submission" date="2017-07" db="EMBL/GenBank/DDBJ databases">
        <title>Amycolatopsis antarcticus sp. nov., isolated from the surface of an Antarcticus brown macroalga.</title>
        <authorList>
            <person name="Wang J."/>
            <person name="Leiva S."/>
            <person name="Huang J."/>
            <person name="Huang Y."/>
        </authorList>
    </citation>
    <scope>NUCLEOTIDE SEQUENCE [LARGE SCALE GENOMIC DNA]</scope>
    <source>
        <strain evidence="1 2">AU-G6</strain>
    </source>
</reference>